<evidence type="ECO:0000256" key="1">
    <source>
        <dbReference type="SAM" id="MobiDB-lite"/>
    </source>
</evidence>
<feature type="region of interest" description="Disordered" evidence="1">
    <location>
        <begin position="157"/>
        <end position="187"/>
    </location>
</feature>
<organism evidence="2 3">
    <name type="scientific">Tunturiibacter lichenicola</name>
    <dbReference type="NCBI Taxonomy" id="2051959"/>
    <lineage>
        <taxon>Bacteria</taxon>
        <taxon>Pseudomonadati</taxon>
        <taxon>Acidobacteriota</taxon>
        <taxon>Terriglobia</taxon>
        <taxon>Terriglobales</taxon>
        <taxon>Acidobacteriaceae</taxon>
        <taxon>Tunturiibacter</taxon>
    </lineage>
</organism>
<gene>
    <name evidence="2" type="ORF">HDF08_000766</name>
</gene>
<dbReference type="InterPro" id="IPR023393">
    <property type="entry name" value="START-like_dom_sf"/>
</dbReference>
<sequence length="187" mass="20877">MIHIDEITTIAAPIQRCFDLSRSVEVHLLANIHSGEQALAIGGLTSGLTDLSDQVTWRAKHFGTWQNLTNEVTAIEPPTYFQVTMTKGIFRSMQADHIFRTLPSGETKMQDLLRIAAPLPILGPLAELLFLRSYMLSLVRERNAVIKQLAESSDWQRYLPTQSDPPPLQTAPATTATDQTAHRQTRS</sequence>
<proteinExistence type="predicted"/>
<reference evidence="2 3" key="1">
    <citation type="submission" date="2020-07" db="EMBL/GenBank/DDBJ databases">
        <title>Genomic Encyclopedia of Type Strains, Phase IV (KMG-V): Genome sequencing to study the core and pangenomes of soil and plant-associated prokaryotes.</title>
        <authorList>
            <person name="Whitman W."/>
        </authorList>
    </citation>
    <scope>NUCLEOTIDE SEQUENCE [LARGE SCALE GENOMIC DNA]</scope>
    <source>
        <strain evidence="2 3">M8UP22</strain>
    </source>
</reference>
<dbReference type="EMBL" id="JACCCU010000001">
    <property type="protein sequence ID" value="NYF88699.1"/>
    <property type="molecule type" value="Genomic_DNA"/>
</dbReference>
<protein>
    <recommendedName>
        <fullName evidence="4">SRPBCC family protein</fullName>
    </recommendedName>
</protein>
<evidence type="ECO:0000313" key="2">
    <source>
        <dbReference type="EMBL" id="NYF88699.1"/>
    </source>
</evidence>
<name>A0A852VCW8_9BACT</name>
<evidence type="ECO:0008006" key="4">
    <source>
        <dbReference type="Google" id="ProtNLM"/>
    </source>
</evidence>
<comment type="caution">
    <text evidence="2">The sequence shown here is derived from an EMBL/GenBank/DDBJ whole genome shotgun (WGS) entry which is preliminary data.</text>
</comment>
<dbReference type="SUPFAM" id="SSF55961">
    <property type="entry name" value="Bet v1-like"/>
    <property type="match status" value="1"/>
</dbReference>
<dbReference type="Proteomes" id="UP000564385">
    <property type="component" value="Unassembled WGS sequence"/>
</dbReference>
<feature type="compositionally biased region" description="Low complexity" evidence="1">
    <location>
        <begin position="170"/>
        <end position="179"/>
    </location>
</feature>
<dbReference type="AlphaFoldDB" id="A0A852VCW8"/>
<evidence type="ECO:0000313" key="3">
    <source>
        <dbReference type="Proteomes" id="UP000564385"/>
    </source>
</evidence>
<dbReference type="Gene3D" id="3.30.530.20">
    <property type="match status" value="1"/>
</dbReference>
<accession>A0A852VCW8</accession>
<dbReference type="CDD" id="cd07820">
    <property type="entry name" value="SRPBCC_3"/>
    <property type="match status" value="1"/>
</dbReference>